<feature type="binding site" evidence="7">
    <location>
        <position position="101"/>
    </location>
    <ligand>
        <name>Zn(2+)</name>
        <dbReference type="ChEBI" id="CHEBI:29105"/>
    </ligand>
</feature>
<dbReference type="RefSeq" id="WP_144970746.1">
    <property type="nucleotide sequence ID" value="NZ_CP036289.1"/>
</dbReference>
<evidence type="ECO:0000256" key="6">
    <source>
        <dbReference type="ARBA" id="ARBA00048348"/>
    </source>
</evidence>
<keyword evidence="3 7" id="KW-0479">Metal-binding</keyword>
<feature type="binding site" evidence="7">
    <location>
        <position position="38"/>
    </location>
    <ligand>
        <name>Zn(2+)</name>
        <dbReference type="ChEBI" id="CHEBI:29105"/>
    </ligand>
</feature>
<evidence type="ECO:0000256" key="4">
    <source>
        <dbReference type="ARBA" id="ARBA00022833"/>
    </source>
</evidence>
<dbReference type="InterPro" id="IPR001765">
    <property type="entry name" value="Carbonic_anhydrase"/>
</dbReference>
<protein>
    <recommendedName>
        <fullName evidence="2">carbonic anhydrase</fullName>
        <ecNumber evidence="2">4.2.1.1</ecNumber>
    </recommendedName>
</protein>
<organism evidence="8 9">
    <name type="scientific">Bremerella volcania</name>
    <dbReference type="NCBI Taxonomy" id="2527984"/>
    <lineage>
        <taxon>Bacteria</taxon>
        <taxon>Pseudomonadati</taxon>
        <taxon>Planctomycetota</taxon>
        <taxon>Planctomycetia</taxon>
        <taxon>Pirellulales</taxon>
        <taxon>Pirellulaceae</taxon>
        <taxon>Bremerella</taxon>
    </lineage>
</organism>
<evidence type="ECO:0000313" key="9">
    <source>
        <dbReference type="Proteomes" id="UP000318626"/>
    </source>
</evidence>
<dbReference type="GO" id="GO:0004089">
    <property type="term" value="F:carbonate dehydratase activity"/>
    <property type="evidence" value="ECO:0007669"/>
    <property type="project" value="UniProtKB-EC"/>
</dbReference>
<evidence type="ECO:0000313" key="8">
    <source>
        <dbReference type="EMBL" id="QDU73709.1"/>
    </source>
</evidence>
<reference evidence="9" key="1">
    <citation type="submission" date="2019-02" db="EMBL/GenBank/DDBJ databases">
        <title>Deep-cultivation of Planctomycetes and their phenomic and genomic characterization uncovers novel biology.</title>
        <authorList>
            <person name="Wiegand S."/>
            <person name="Jogler M."/>
            <person name="Boedeker C."/>
            <person name="Pinto D."/>
            <person name="Vollmers J."/>
            <person name="Rivas-Marin E."/>
            <person name="Kohn T."/>
            <person name="Peeters S.H."/>
            <person name="Heuer A."/>
            <person name="Rast P."/>
            <person name="Oberbeckmann S."/>
            <person name="Bunk B."/>
            <person name="Jeske O."/>
            <person name="Meyerdierks A."/>
            <person name="Storesund J.E."/>
            <person name="Kallscheuer N."/>
            <person name="Luecker S."/>
            <person name="Lage O.M."/>
            <person name="Pohl T."/>
            <person name="Merkel B.J."/>
            <person name="Hornburger P."/>
            <person name="Mueller R.-W."/>
            <person name="Bruemmer F."/>
            <person name="Labrenz M."/>
            <person name="Spormann A.M."/>
            <person name="Op den Camp H."/>
            <person name="Overmann J."/>
            <person name="Amann R."/>
            <person name="Jetten M.S.M."/>
            <person name="Mascher T."/>
            <person name="Medema M.H."/>
            <person name="Devos D.P."/>
            <person name="Kaster A.-K."/>
            <person name="Ovreas L."/>
            <person name="Rohde M."/>
            <person name="Galperin M.Y."/>
            <person name="Jogler C."/>
        </authorList>
    </citation>
    <scope>NUCLEOTIDE SEQUENCE [LARGE SCALE GENOMIC DNA]</scope>
    <source>
        <strain evidence="9">Pan97</strain>
    </source>
</reference>
<evidence type="ECO:0000256" key="7">
    <source>
        <dbReference type="PIRSR" id="PIRSR601765-1"/>
    </source>
</evidence>
<feature type="binding site" evidence="7">
    <location>
        <position position="40"/>
    </location>
    <ligand>
        <name>Zn(2+)</name>
        <dbReference type="ChEBI" id="CHEBI:29105"/>
    </ligand>
</feature>
<evidence type="ECO:0000256" key="2">
    <source>
        <dbReference type="ARBA" id="ARBA00012925"/>
    </source>
</evidence>
<evidence type="ECO:0000256" key="3">
    <source>
        <dbReference type="ARBA" id="ARBA00022723"/>
    </source>
</evidence>
<dbReference type="Gene3D" id="3.40.1050.10">
    <property type="entry name" value="Carbonic anhydrase"/>
    <property type="match status" value="1"/>
</dbReference>
<comment type="cofactor">
    <cofactor evidence="7">
        <name>Zn(2+)</name>
        <dbReference type="ChEBI" id="CHEBI:29105"/>
    </cofactor>
    <text evidence="7">Binds 1 zinc ion per subunit.</text>
</comment>
<comment type="catalytic activity">
    <reaction evidence="6">
        <text>hydrogencarbonate + H(+) = CO2 + H2O</text>
        <dbReference type="Rhea" id="RHEA:10748"/>
        <dbReference type="ChEBI" id="CHEBI:15377"/>
        <dbReference type="ChEBI" id="CHEBI:15378"/>
        <dbReference type="ChEBI" id="CHEBI:16526"/>
        <dbReference type="ChEBI" id="CHEBI:17544"/>
        <dbReference type="EC" id="4.2.1.1"/>
    </reaction>
</comment>
<dbReference type="GO" id="GO:0008270">
    <property type="term" value="F:zinc ion binding"/>
    <property type="evidence" value="ECO:0007669"/>
    <property type="project" value="InterPro"/>
</dbReference>
<dbReference type="InterPro" id="IPR036874">
    <property type="entry name" value="Carbonic_anhydrase_sf"/>
</dbReference>
<dbReference type="KEGG" id="bvo:Pan97_07070"/>
<evidence type="ECO:0000256" key="5">
    <source>
        <dbReference type="ARBA" id="ARBA00023239"/>
    </source>
</evidence>
<proteinExistence type="inferred from homology"/>
<dbReference type="Proteomes" id="UP000318626">
    <property type="component" value="Chromosome"/>
</dbReference>
<feature type="binding site" evidence="7">
    <location>
        <position position="98"/>
    </location>
    <ligand>
        <name>Zn(2+)</name>
        <dbReference type="ChEBI" id="CHEBI:29105"/>
    </ligand>
</feature>
<accession>A0A518C3B2</accession>
<dbReference type="Pfam" id="PF00484">
    <property type="entry name" value="Pro_CA"/>
    <property type="match status" value="1"/>
</dbReference>
<dbReference type="SMART" id="SM00947">
    <property type="entry name" value="Pro_CA"/>
    <property type="match status" value="1"/>
</dbReference>
<gene>
    <name evidence="8" type="primary">cynT_1</name>
    <name evidence="8" type="ORF">Pan97_07070</name>
</gene>
<dbReference type="AlphaFoldDB" id="A0A518C3B2"/>
<dbReference type="OrthoDB" id="264454at2"/>
<dbReference type="EMBL" id="CP036289">
    <property type="protein sequence ID" value="QDU73709.1"/>
    <property type="molecule type" value="Genomic_DNA"/>
</dbReference>
<sequence length="201" mass="22530">MNKLDSSLHRFPVKHFGTASDFLLSAESEERDTLMIACADQGGAPDRVSFAKSGRFFVVQHLASSIRPAGDRDENSEISDIEFAFSKYKIKHVIICGHTGCGVIRNWLLYPDAPDVSGIRARFEQTTLEAVNQAYPEYSAEDRIEALICEHTLFQLEHLCSHAFIRNKLEAGTLQLHAWVVNDNTARVRSYDPARGCFAII</sequence>
<keyword evidence="5 8" id="KW-0456">Lyase</keyword>
<dbReference type="PANTHER" id="PTHR11002:SF76">
    <property type="entry name" value="CARBONIC ANHYDRASE"/>
    <property type="match status" value="1"/>
</dbReference>
<evidence type="ECO:0000256" key="1">
    <source>
        <dbReference type="ARBA" id="ARBA00006217"/>
    </source>
</evidence>
<dbReference type="EC" id="4.2.1.1" evidence="2"/>
<comment type="similarity">
    <text evidence="1">Belongs to the beta-class carbonic anhydrase family.</text>
</comment>
<name>A0A518C3B2_9BACT</name>
<keyword evidence="4 7" id="KW-0862">Zinc</keyword>
<dbReference type="SUPFAM" id="SSF53056">
    <property type="entry name" value="beta-carbonic anhydrase, cab"/>
    <property type="match status" value="1"/>
</dbReference>
<keyword evidence="9" id="KW-1185">Reference proteome</keyword>
<dbReference type="PANTHER" id="PTHR11002">
    <property type="entry name" value="CARBONIC ANHYDRASE"/>
    <property type="match status" value="1"/>
</dbReference>